<keyword evidence="1" id="KW-1185">Reference proteome</keyword>
<dbReference type="AlphaFoldDB" id="A0A914L860"/>
<evidence type="ECO:0000313" key="2">
    <source>
        <dbReference type="WBParaSite" id="Minc3s00316g10051"/>
    </source>
</evidence>
<dbReference type="WBParaSite" id="Minc3s00316g10051">
    <property type="protein sequence ID" value="Minc3s00316g10051"/>
    <property type="gene ID" value="Minc3s00316g10051"/>
</dbReference>
<accession>A0A914L860</accession>
<proteinExistence type="predicted"/>
<evidence type="ECO:0000313" key="1">
    <source>
        <dbReference type="Proteomes" id="UP000887563"/>
    </source>
</evidence>
<name>A0A914L860_MELIC</name>
<organism evidence="1 2">
    <name type="scientific">Meloidogyne incognita</name>
    <name type="common">Southern root-knot nematode worm</name>
    <name type="synonym">Oxyuris incognita</name>
    <dbReference type="NCBI Taxonomy" id="6306"/>
    <lineage>
        <taxon>Eukaryota</taxon>
        <taxon>Metazoa</taxon>
        <taxon>Ecdysozoa</taxon>
        <taxon>Nematoda</taxon>
        <taxon>Chromadorea</taxon>
        <taxon>Rhabditida</taxon>
        <taxon>Tylenchina</taxon>
        <taxon>Tylenchomorpha</taxon>
        <taxon>Tylenchoidea</taxon>
        <taxon>Meloidogynidae</taxon>
        <taxon>Meloidogyninae</taxon>
        <taxon>Meloidogyne</taxon>
        <taxon>Meloidogyne incognita group</taxon>
    </lineage>
</organism>
<protein>
    <submittedName>
        <fullName evidence="2">Uncharacterized protein</fullName>
    </submittedName>
</protein>
<dbReference type="Proteomes" id="UP000887563">
    <property type="component" value="Unplaced"/>
</dbReference>
<sequence length="98" mass="12028">MNLFWEFKTKWDIQRFAQHSVFIIIAFCRTADSINIEMSCLYRLRRRIVLLWRWLMITTRMLNSSTFQKIFLKISKPKHLMGIRQKRLKKKNLSHVQV</sequence>
<reference evidence="2" key="1">
    <citation type="submission" date="2022-11" db="UniProtKB">
        <authorList>
            <consortium name="WormBaseParasite"/>
        </authorList>
    </citation>
    <scope>IDENTIFICATION</scope>
</reference>